<organism evidence="6 7">
    <name type="scientific">Sideroxydans lithotrophicus (strain ES-1)</name>
    <dbReference type="NCBI Taxonomy" id="580332"/>
    <lineage>
        <taxon>Bacteria</taxon>
        <taxon>Pseudomonadati</taxon>
        <taxon>Pseudomonadota</taxon>
        <taxon>Betaproteobacteria</taxon>
        <taxon>Nitrosomonadales</taxon>
        <taxon>Gallionellaceae</taxon>
        <taxon>Sideroxydans</taxon>
    </lineage>
</organism>
<comment type="function">
    <text evidence="3 4">Co-chaperone involved in the maturation of iron-sulfur cluster-containing proteins. Seems to help targeting proteins to be folded toward HscA.</text>
</comment>
<evidence type="ECO:0000256" key="4">
    <source>
        <dbReference type="HAMAP-Rule" id="MF_00682"/>
    </source>
</evidence>
<comment type="similarity">
    <text evidence="1 4">Belongs to the HscB family.</text>
</comment>
<dbReference type="InterPro" id="IPR036869">
    <property type="entry name" value="J_dom_sf"/>
</dbReference>
<dbReference type="SMART" id="SM00271">
    <property type="entry name" value="DnaJ"/>
    <property type="match status" value="1"/>
</dbReference>
<dbReference type="Proteomes" id="UP000001625">
    <property type="component" value="Chromosome"/>
</dbReference>
<dbReference type="PROSITE" id="PS50076">
    <property type="entry name" value="DNAJ_2"/>
    <property type="match status" value="1"/>
</dbReference>
<comment type="subunit">
    <text evidence="4">Interacts with HscA and stimulates its ATPase activity.</text>
</comment>
<dbReference type="GO" id="GO:0006457">
    <property type="term" value="P:protein folding"/>
    <property type="evidence" value="ECO:0007669"/>
    <property type="project" value="UniProtKB-UniRule"/>
</dbReference>
<sequence>MNILTLDFQQDHFQLFNLPSLFKIDSAALERSFLELQAQVHPDKFAHLSEAERRLSMQWATRVNEGYQTLRNPQSRARYLLSLHGVDTQEESNTAMPTDFLMQQMEWREALEAARQAKDNSALEELEQRMQHEVRNLQQQLAIDMDETRDYTAASGIVRKLRFLEKLAEEIGSAFDELDS</sequence>
<dbReference type="Pfam" id="PF07743">
    <property type="entry name" value="HSCB_C"/>
    <property type="match status" value="1"/>
</dbReference>
<dbReference type="STRING" id="580332.Slit_2252"/>
<dbReference type="SUPFAM" id="SSF46565">
    <property type="entry name" value="Chaperone J-domain"/>
    <property type="match status" value="1"/>
</dbReference>
<dbReference type="GO" id="GO:0051259">
    <property type="term" value="P:protein complex oligomerization"/>
    <property type="evidence" value="ECO:0007669"/>
    <property type="project" value="InterPro"/>
</dbReference>
<dbReference type="PANTHER" id="PTHR14021">
    <property type="entry name" value="IRON-SULFUR CLUSTER CO-CHAPERONE PROTEIN HSCB"/>
    <property type="match status" value="1"/>
</dbReference>
<evidence type="ECO:0000259" key="5">
    <source>
        <dbReference type="PROSITE" id="PS50076"/>
    </source>
</evidence>
<keyword evidence="2 4" id="KW-0143">Chaperone</keyword>
<name>D5CLN5_SIDLE</name>
<dbReference type="InterPro" id="IPR004640">
    <property type="entry name" value="HscB"/>
</dbReference>
<dbReference type="InterPro" id="IPR036386">
    <property type="entry name" value="HscB_C_sf"/>
</dbReference>
<evidence type="ECO:0000256" key="1">
    <source>
        <dbReference type="ARBA" id="ARBA00010476"/>
    </source>
</evidence>
<evidence type="ECO:0000313" key="6">
    <source>
        <dbReference type="EMBL" id="ADE12480.1"/>
    </source>
</evidence>
<evidence type="ECO:0000256" key="2">
    <source>
        <dbReference type="ARBA" id="ARBA00023186"/>
    </source>
</evidence>
<dbReference type="NCBIfam" id="TIGR00714">
    <property type="entry name" value="hscB"/>
    <property type="match status" value="1"/>
</dbReference>
<accession>D5CLN5</accession>
<evidence type="ECO:0000313" key="7">
    <source>
        <dbReference type="Proteomes" id="UP000001625"/>
    </source>
</evidence>
<feature type="domain" description="J" evidence="5">
    <location>
        <begin position="11"/>
        <end position="85"/>
    </location>
</feature>
<dbReference type="GO" id="GO:0051087">
    <property type="term" value="F:protein-folding chaperone binding"/>
    <property type="evidence" value="ECO:0007669"/>
    <property type="project" value="InterPro"/>
</dbReference>
<dbReference type="Gene3D" id="1.20.1280.20">
    <property type="entry name" value="HscB, C-terminal domain"/>
    <property type="match status" value="1"/>
</dbReference>
<dbReference type="KEGG" id="slt:Slit_2252"/>
<protein>
    <recommendedName>
        <fullName evidence="4">Co-chaperone protein HscB homolog</fullName>
    </recommendedName>
</protein>
<dbReference type="GO" id="GO:1990230">
    <property type="term" value="C:iron-sulfur cluster transfer complex"/>
    <property type="evidence" value="ECO:0007669"/>
    <property type="project" value="TreeGrafter"/>
</dbReference>
<dbReference type="EMBL" id="CP001965">
    <property type="protein sequence ID" value="ADE12480.1"/>
    <property type="molecule type" value="Genomic_DNA"/>
</dbReference>
<dbReference type="InterPro" id="IPR009073">
    <property type="entry name" value="HscB_oligo_C"/>
</dbReference>
<dbReference type="NCBIfam" id="NF002935">
    <property type="entry name" value="PRK03578.1"/>
    <property type="match status" value="1"/>
</dbReference>
<dbReference type="SUPFAM" id="SSF47144">
    <property type="entry name" value="HSC20 (HSCB), C-terminal oligomerisation domain"/>
    <property type="match status" value="1"/>
</dbReference>
<dbReference type="CDD" id="cd06257">
    <property type="entry name" value="DnaJ"/>
    <property type="match status" value="1"/>
</dbReference>
<proteinExistence type="inferred from homology"/>
<dbReference type="GO" id="GO:0044571">
    <property type="term" value="P:[2Fe-2S] cluster assembly"/>
    <property type="evidence" value="ECO:0007669"/>
    <property type="project" value="InterPro"/>
</dbReference>
<dbReference type="HAMAP" id="MF_00682">
    <property type="entry name" value="HscB"/>
    <property type="match status" value="1"/>
</dbReference>
<reference evidence="6 7" key="1">
    <citation type="submission" date="2010-03" db="EMBL/GenBank/DDBJ databases">
        <title>Complete sequence of Sideroxydans lithotrophicus ES-1.</title>
        <authorList>
            <consortium name="US DOE Joint Genome Institute"/>
            <person name="Lucas S."/>
            <person name="Copeland A."/>
            <person name="Lapidus A."/>
            <person name="Cheng J.-F."/>
            <person name="Bruce D."/>
            <person name="Goodwin L."/>
            <person name="Pitluck S."/>
            <person name="Munk A.C."/>
            <person name="Detter J.C."/>
            <person name="Han C."/>
            <person name="Tapia R."/>
            <person name="Larimer F."/>
            <person name="Land M."/>
            <person name="Hauser L."/>
            <person name="Kyrpides N."/>
            <person name="Ivanova N."/>
            <person name="Emerson D."/>
            <person name="Woyke T."/>
        </authorList>
    </citation>
    <scope>NUCLEOTIDE SEQUENCE [LARGE SCALE GENOMIC DNA]</scope>
    <source>
        <strain evidence="6 7">ES-1</strain>
    </source>
</reference>
<dbReference type="eggNOG" id="COG1076">
    <property type="taxonomic scope" value="Bacteria"/>
</dbReference>
<gene>
    <name evidence="4" type="primary">hscB</name>
    <name evidence="6" type="ordered locus">Slit_2252</name>
</gene>
<dbReference type="Gene3D" id="1.10.287.110">
    <property type="entry name" value="DnaJ domain"/>
    <property type="match status" value="1"/>
</dbReference>
<dbReference type="PANTHER" id="PTHR14021:SF15">
    <property type="entry name" value="IRON-SULFUR CLUSTER CO-CHAPERONE PROTEIN HSCB"/>
    <property type="match status" value="1"/>
</dbReference>
<dbReference type="RefSeq" id="WP_013030378.1">
    <property type="nucleotide sequence ID" value="NC_013959.1"/>
</dbReference>
<dbReference type="GO" id="GO:0001671">
    <property type="term" value="F:ATPase activator activity"/>
    <property type="evidence" value="ECO:0007669"/>
    <property type="project" value="InterPro"/>
</dbReference>
<keyword evidence="7" id="KW-1185">Reference proteome</keyword>
<dbReference type="InterPro" id="IPR001623">
    <property type="entry name" value="DnaJ_domain"/>
</dbReference>
<dbReference type="HOGENOM" id="CLU_068529_2_1_4"/>
<evidence type="ECO:0000256" key="3">
    <source>
        <dbReference type="ARBA" id="ARBA00025596"/>
    </source>
</evidence>
<dbReference type="AlphaFoldDB" id="D5CLN5"/>